<dbReference type="EMBL" id="JBANRG010000129">
    <property type="protein sequence ID" value="KAK7434254.1"/>
    <property type="molecule type" value="Genomic_DNA"/>
</dbReference>
<dbReference type="EMBL" id="JBANRG010000021">
    <property type="protein sequence ID" value="KAK7456323.1"/>
    <property type="molecule type" value="Genomic_DNA"/>
</dbReference>
<dbReference type="InterPro" id="IPR040521">
    <property type="entry name" value="KDZ"/>
</dbReference>
<reference evidence="2 4" key="1">
    <citation type="submission" date="2024-01" db="EMBL/GenBank/DDBJ databases">
        <title>A draft genome for the cacao thread blight pathogen Marasmiellus scandens.</title>
        <authorList>
            <person name="Baruah I.K."/>
            <person name="Leung J."/>
            <person name="Bukari Y."/>
            <person name="Amoako-Attah I."/>
            <person name="Meinhardt L.W."/>
            <person name="Bailey B.A."/>
            <person name="Cohen S.P."/>
        </authorList>
    </citation>
    <scope>NUCLEOTIDE SEQUENCE [LARGE SCALE GENOMIC DNA]</scope>
    <source>
        <strain evidence="2 4">GH-19</strain>
    </source>
</reference>
<organism evidence="2 4">
    <name type="scientific">Marasmiellus scandens</name>
    <dbReference type="NCBI Taxonomy" id="2682957"/>
    <lineage>
        <taxon>Eukaryota</taxon>
        <taxon>Fungi</taxon>
        <taxon>Dikarya</taxon>
        <taxon>Basidiomycota</taxon>
        <taxon>Agaricomycotina</taxon>
        <taxon>Agaricomycetes</taxon>
        <taxon>Agaricomycetidae</taxon>
        <taxon>Agaricales</taxon>
        <taxon>Marasmiineae</taxon>
        <taxon>Omphalotaceae</taxon>
        <taxon>Marasmiellus</taxon>
    </lineage>
</organism>
<keyword evidence="4" id="KW-1185">Reference proteome</keyword>
<feature type="compositionally biased region" description="Acidic residues" evidence="1">
    <location>
        <begin position="811"/>
        <end position="875"/>
    </location>
</feature>
<evidence type="ECO:0000313" key="4">
    <source>
        <dbReference type="Proteomes" id="UP001498398"/>
    </source>
</evidence>
<evidence type="ECO:0000256" key="1">
    <source>
        <dbReference type="SAM" id="MobiDB-lite"/>
    </source>
</evidence>
<protein>
    <recommendedName>
        <fullName evidence="5">CxC2-like cysteine cluster KDZ transposase-associated domain-containing protein</fullName>
    </recommendedName>
</protein>
<feature type="compositionally biased region" description="Basic and acidic residues" evidence="1">
    <location>
        <begin position="399"/>
        <end position="418"/>
    </location>
</feature>
<gene>
    <name evidence="3" type="ORF">VKT23_010570</name>
    <name evidence="2" type="ORF">VKT23_020304</name>
</gene>
<dbReference type="Pfam" id="PF18758">
    <property type="entry name" value="KDZ"/>
    <property type="match status" value="1"/>
</dbReference>
<evidence type="ECO:0000313" key="2">
    <source>
        <dbReference type="EMBL" id="KAK7434254.1"/>
    </source>
</evidence>
<accession>A0ABR1INE5</accession>
<name>A0ABR1INE5_9AGAR</name>
<evidence type="ECO:0000313" key="3">
    <source>
        <dbReference type="EMBL" id="KAK7456323.1"/>
    </source>
</evidence>
<evidence type="ECO:0008006" key="5">
    <source>
        <dbReference type="Google" id="ProtNLM"/>
    </source>
</evidence>
<proteinExistence type="predicted"/>
<dbReference type="Proteomes" id="UP001498398">
    <property type="component" value="Unassembled WGS sequence"/>
</dbReference>
<feature type="region of interest" description="Disordered" evidence="1">
    <location>
        <begin position="795"/>
        <end position="878"/>
    </location>
</feature>
<feature type="region of interest" description="Disordered" evidence="1">
    <location>
        <begin position="399"/>
        <end position="428"/>
    </location>
</feature>
<sequence>MMTLWGKITAYDYYKGLEGLTDNTGAKLPNRYPSMLRMVRQWRHLRMLRRGGRGNDGDRSVQETLPGELAVQCIACPQPGINLPDDWQQAPDNTKFIYMMFIAINACFRLKRKRISTWKQDASLQDGWAYFVENGPYHEWVKKMKDQKEISTCTGLAALDYANTKFHEGYNETGKVAGLCARHEILLKNGMGATQIGERYANVDFVIASLLRHISLLLIFLISYDIACQWSKNLAKRLRELPSFLRLHLVLKVLKFFNAKKSTHFPIRWVLAKQMLNRLNDFGVAWDQFQLASKMGPESHHNTLEDHIGHWNWKKIVGLAVGALLKRRLAAAVTEFEKQLEGWQEFTQAQQKYVDEWKTMADQYESGAADLNPYASPVSGKTAQSVRLELAKEAEEKALQEMKDEERMNKESEWKDRDGDENDDLPDLETSPGEFLYFGLEIEQQQRELRLDITSVRAPTNKQMTAIVDQRTKLARQIKRFRALQLAYMPVSLQIIATQTTSETQINAEEIALYLPSRLSTEQRKSTLCNSCLPEMEVRLRDGQLNESLNHLRQSLLVKQRMLRYKKINAHNQQQTTCSRALIARQEKKVKIATVSYRDAWRAKLALVDGRKDAVGWKELLQEHVVCMEDLQEAEKKRVKAMKHRRREAARRELNGENPVEGAREKNRVPSWIWHFSSDGEMNRDRVLYEGLRIEWCKTYARVKRWREEIVLLQEEMRRCLVTLEWQAQQWEAKTKIDNFDGERKEGASAYAFQQAELRHGLALRFKGLWNSDHMRPLFEYKPVELILQPINSINDGDMDVDSSSEHSGDGMDEDEDEDDRDSDEDSDEEEESLPGERDELDEEDEDEDLQDNDGEEQMEGDDLEEKEEEEDLFEEPYMVYMIKDMLAALEEDQRQQ</sequence>
<comment type="caution">
    <text evidence="2">The sequence shown here is derived from an EMBL/GenBank/DDBJ whole genome shotgun (WGS) entry which is preliminary data.</text>
</comment>